<dbReference type="FunFam" id="3.90.70.10:FF:000041">
    <property type="entry name" value="Inactive ubiquitin carboxyl-terminal hydrolase 53"/>
    <property type="match status" value="1"/>
</dbReference>
<dbReference type="Gene3D" id="3.90.70.10">
    <property type="entry name" value="Cysteine proteinases"/>
    <property type="match status" value="1"/>
</dbReference>
<comment type="similarity">
    <text evidence="1">Belongs to the peptidase C19 family.</text>
</comment>
<dbReference type="GO" id="GO:0004843">
    <property type="term" value="F:cysteine-type deubiquitinase activity"/>
    <property type="evidence" value="ECO:0007669"/>
    <property type="project" value="InterPro"/>
</dbReference>
<feature type="compositionally biased region" description="Low complexity" evidence="4">
    <location>
        <begin position="386"/>
        <end position="402"/>
    </location>
</feature>
<feature type="compositionally biased region" description="Basic and acidic residues" evidence="4">
    <location>
        <begin position="459"/>
        <end position="491"/>
    </location>
</feature>
<feature type="region of interest" description="Disordered" evidence="4">
    <location>
        <begin position="582"/>
        <end position="676"/>
    </location>
</feature>
<feature type="region of interest" description="Disordered" evidence="4">
    <location>
        <begin position="378"/>
        <end position="517"/>
    </location>
</feature>
<evidence type="ECO:0000256" key="2">
    <source>
        <dbReference type="ARBA" id="ARBA00022786"/>
    </source>
</evidence>
<feature type="region of interest" description="Disordered" evidence="4">
    <location>
        <begin position="531"/>
        <end position="561"/>
    </location>
</feature>
<keyword evidence="6" id="KW-1185">Reference proteome</keyword>
<evidence type="ECO:0000313" key="7">
    <source>
        <dbReference type="RefSeq" id="XP_030628255.1"/>
    </source>
</evidence>
<dbReference type="InterPro" id="IPR052398">
    <property type="entry name" value="Ubiquitin_hydrolase_53/54"/>
</dbReference>
<feature type="region of interest" description="Disordered" evidence="4">
    <location>
        <begin position="825"/>
        <end position="866"/>
    </location>
</feature>
<keyword evidence="3 7" id="KW-0378">Hydrolase</keyword>
<reference evidence="7" key="1">
    <citation type="submission" date="2025-08" db="UniProtKB">
        <authorList>
            <consortium name="RefSeq"/>
        </authorList>
    </citation>
    <scope>IDENTIFICATION</scope>
</reference>
<dbReference type="GO" id="GO:0016579">
    <property type="term" value="P:protein deubiquitination"/>
    <property type="evidence" value="ECO:0007669"/>
    <property type="project" value="InterPro"/>
</dbReference>
<dbReference type="InterPro" id="IPR036181">
    <property type="entry name" value="MIT_dom_sf"/>
</dbReference>
<name>A0A6J2V5L5_CHACN</name>
<keyword evidence="2" id="KW-0833">Ubl conjugation pathway</keyword>
<dbReference type="FunCoup" id="A0A6J2V5L5">
    <property type="interactions" value="663"/>
</dbReference>
<evidence type="ECO:0000313" key="6">
    <source>
        <dbReference type="Proteomes" id="UP000504632"/>
    </source>
</evidence>
<dbReference type="OrthoDB" id="205782at2759"/>
<evidence type="ECO:0000256" key="4">
    <source>
        <dbReference type="SAM" id="MobiDB-lite"/>
    </source>
</evidence>
<protein>
    <submittedName>
        <fullName evidence="7">Inactive ubiquitin carboxyl-terminal hydrolase 54a</fullName>
    </submittedName>
</protein>
<proteinExistence type="inferred from homology"/>
<feature type="compositionally biased region" description="Polar residues" evidence="4">
    <location>
        <begin position="419"/>
        <end position="440"/>
    </location>
</feature>
<feature type="region of interest" description="Disordered" evidence="4">
    <location>
        <begin position="1094"/>
        <end position="1127"/>
    </location>
</feature>
<sequence length="1553" mass="171606">MSWKRNYFASGSSGLQGIFTPRNMTSIAPSKGLSNEPGQNSCFLNSALQVLWHLDIFRRSFRQLTSHKCMEDSCIFCALKSIFAQFQFSSEKVLPSDALRSALAKTFQDEQRFQLGIMDDAAECFENILMRIHFHISDETKEDICTAKHCIPHQKFAMTLFEQCVCSSCGASSDPLPFIQMVHYISTTSLCNQAVRMLECREKPTPDMFGELLRNASTMGDLRNCPSNCGEKLRIRRVLMNCPEIITIGLVWDSDHSDLAEDVIHSLGTVLRLGDLFYRVTDDKAKQAELYLVGMVCYYGKHYSTFFFQTKIRKWMYFDDAHVKEIGPKWKDVVSRCIKGHYQPLLLLYADPRGTPVSAQDLASRLDLHHFTKAYYDSEDSGREPSISSDTRTDSSTDSYSYKHSHSHHESIASHFSSDSQGTVICNPDNDTASHSSLETTGPVIESESVQRHTFRKTGTGDKKIGASDRKRSASRPRRFEERSRGSKSDDVSSAGYHSEGETLKEQQAPRAAPKVCSSRLRDFRETMSNIIHSRPLSADSTSSESKSSSSGGRYKPAWRPRREALNIDSIFSRERRRQAGYSPLGATLPEDSGLQDDAVGARTLPSPLPPPRGSDQQPRLIQRMESGYESSERNSNSPVSLDMPLSEGSSNGTHKYEDLGLKKLPSNVGPSWKSVTKSKSSSALLQDVKASVVGNSHLSLAGEGRSELDELQEEVARRAREQELQKRKEKEREAAMGFNPRPSKFMDLDELQSQGKGDGFERCVLEAESLLDQSLRLDQAGDVAAALSVVNEAVSKLRLGMHEGSANTQSRTVAEARLQKCMRRARGLQQRMQQQQQQQQQPPPPQQEKESSQEQETPHPQGEQPITVQVLLTDMQEEAQETIQEAALRPPSPSQIRPNSTSKNIPDPSCQPSATPHHSARSTTPLPQGSTGNSADRLRLTGYGSWDHSRPSDPGEIPGIAENSVSHPRPNGKHNGAPLPAISINHCEPAAAESPLKPPAGHARRSSQAQTLGVTHARARCPSPYQLSSDDGERGSKAPPRQPTPHDPQPPPPQQQQKQYGTAPDTCHTDSRPATRNWSCSSLGRADSMEAAVDSPYYSPSELLTPPSPHQVPSPFPPTPSAEPTYAAPLPVERWAENVNRYYNSQNAAVSGRGSPCKELSELDSLYQASLNAPSAPRAPRGTSPQPFGNTGAPAARKLISGMSATLGRSKTPTAELERSAYRTPKYTSTPAQLSKPISAPVCDLSPVEDESYSAENLRRIARSLSGTVIRGRPDHLTPSRSFEPPLTRTPKHVDPQVSTRHLSTSPHVSSLPPHSPTVLPHEPQLQYHPQNHHHHYHHHHPALSPHPVQQAPRPAALGPSRGYPGGPQKVDKFLAVLDRGEAFSRDSYQNVALNYGTLPRGPRRSAQSASSVSYAREVPASGPRQWSSTDPGYATLARPRRSANNVTEAPYRPPTAPRPVPQHQAHRHLLHMPKEPPTQPTRLDVPPEEDWRTAEYRLPPRDPVLRPDPRGRIPRGPPGQPCSLCQENPALPSCSYCQTCGVYMTRFRSNS</sequence>
<accession>A0A6J2V5L5</accession>
<dbReference type="PROSITE" id="PS50235">
    <property type="entry name" value="USP_3"/>
    <property type="match status" value="1"/>
</dbReference>
<feature type="compositionally biased region" description="Polar residues" evidence="4">
    <location>
        <begin position="895"/>
        <end position="935"/>
    </location>
</feature>
<dbReference type="InterPro" id="IPR001394">
    <property type="entry name" value="Peptidase_C19_UCH"/>
</dbReference>
<dbReference type="Pfam" id="PF00443">
    <property type="entry name" value="UCH"/>
    <property type="match status" value="1"/>
</dbReference>
<dbReference type="Proteomes" id="UP000504632">
    <property type="component" value="Chromosome 4"/>
</dbReference>
<feature type="region of interest" description="Disordered" evidence="4">
    <location>
        <begin position="885"/>
        <end position="1082"/>
    </location>
</feature>
<dbReference type="RefSeq" id="XP_030628255.1">
    <property type="nucleotide sequence ID" value="XM_030772395.1"/>
</dbReference>
<dbReference type="InterPro" id="IPR028889">
    <property type="entry name" value="USP"/>
</dbReference>
<feature type="domain" description="USP" evidence="5">
    <location>
        <begin position="31"/>
        <end position="352"/>
    </location>
</feature>
<feature type="compositionally biased region" description="Basic and acidic residues" evidence="4">
    <location>
        <begin position="1491"/>
        <end position="1513"/>
    </location>
</feature>
<feature type="compositionally biased region" description="Polar residues" evidence="4">
    <location>
        <begin position="1204"/>
        <end position="1214"/>
    </location>
</feature>
<dbReference type="CDD" id="cd02257">
    <property type="entry name" value="Peptidase_C19"/>
    <property type="match status" value="1"/>
</dbReference>
<dbReference type="InParanoid" id="A0A6J2V5L5"/>
<dbReference type="InterPro" id="IPR038765">
    <property type="entry name" value="Papain-like_cys_pep_sf"/>
</dbReference>
<feature type="region of interest" description="Disordered" evidence="4">
    <location>
        <begin position="1170"/>
        <end position="1235"/>
    </location>
</feature>
<feature type="compositionally biased region" description="Low complexity" evidence="4">
    <location>
        <begin position="1303"/>
        <end position="1331"/>
    </location>
</feature>
<gene>
    <name evidence="7" type="primary">usp54a</name>
</gene>
<dbReference type="SUPFAM" id="SSF54001">
    <property type="entry name" value="Cysteine proteinases"/>
    <property type="match status" value="1"/>
</dbReference>
<evidence type="ECO:0000259" key="5">
    <source>
        <dbReference type="PROSITE" id="PS50235"/>
    </source>
</evidence>
<dbReference type="SUPFAM" id="SSF116846">
    <property type="entry name" value="MIT domain"/>
    <property type="match status" value="1"/>
</dbReference>
<dbReference type="PANTHER" id="PTHR22975:SF5">
    <property type="entry name" value="INACTIVE UBIQUITIN CARBOXYL-TERMINAL HYDROLASE 54"/>
    <property type="match status" value="1"/>
</dbReference>
<feature type="region of interest" description="Disordered" evidence="4">
    <location>
        <begin position="1271"/>
        <end position="1368"/>
    </location>
</feature>
<feature type="compositionally biased region" description="Low complexity" evidence="4">
    <location>
        <begin position="538"/>
        <end position="551"/>
    </location>
</feature>
<organism evidence="6 7">
    <name type="scientific">Chanos chanos</name>
    <name type="common">Milkfish</name>
    <name type="synonym">Mugil chanos</name>
    <dbReference type="NCBI Taxonomy" id="29144"/>
    <lineage>
        <taxon>Eukaryota</taxon>
        <taxon>Metazoa</taxon>
        <taxon>Chordata</taxon>
        <taxon>Craniata</taxon>
        <taxon>Vertebrata</taxon>
        <taxon>Euteleostomi</taxon>
        <taxon>Actinopterygii</taxon>
        <taxon>Neopterygii</taxon>
        <taxon>Teleostei</taxon>
        <taxon>Ostariophysi</taxon>
        <taxon>Gonorynchiformes</taxon>
        <taxon>Chanidae</taxon>
        <taxon>Chanos</taxon>
    </lineage>
</organism>
<feature type="compositionally biased region" description="Pro residues" evidence="4">
    <location>
        <begin position="1107"/>
        <end position="1122"/>
    </location>
</feature>
<feature type="compositionally biased region" description="Pro residues" evidence="4">
    <location>
        <begin position="1041"/>
        <end position="1055"/>
    </location>
</feature>
<feature type="region of interest" description="Disordered" evidence="4">
    <location>
        <begin position="1396"/>
        <end position="1520"/>
    </location>
</feature>
<dbReference type="PANTHER" id="PTHR22975">
    <property type="entry name" value="UBIQUITIN SPECIFIC PROTEINASE"/>
    <property type="match status" value="1"/>
</dbReference>
<evidence type="ECO:0000256" key="1">
    <source>
        <dbReference type="ARBA" id="ARBA00009085"/>
    </source>
</evidence>
<feature type="compositionally biased region" description="Basic residues" evidence="4">
    <location>
        <begin position="1332"/>
        <end position="1343"/>
    </location>
</feature>
<dbReference type="GeneID" id="115810463"/>
<evidence type="ECO:0000256" key="3">
    <source>
        <dbReference type="ARBA" id="ARBA00022801"/>
    </source>
</evidence>
<feature type="compositionally biased region" description="Low complexity" evidence="4">
    <location>
        <begin position="830"/>
        <end position="841"/>
    </location>
</feature>
<feature type="compositionally biased region" description="Pro residues" evidence="4">
    <location>
        <begin position="1453"/>
        <end position="1462"/>
    </location>
</feature>
<dbReference type="Gene3D" id="1.20.58.80">
    <property type="entry name" value="Phosphotransferase system, lactose/cellobiose-type IIA subunit"/>
    <property type="match status" value="1"/>
</dbReference>
<dbReference type="CTD" id="563912"/>